<dbReference type="Pfam" id="PF02880">
    <property type="entry name" value="PGM_PMM_III"/>
    <property type="match status" value="1"/>
</dbReference>
<dbReference type="GO" id="GO:0005975">
    <property type="term" value="P:carbohydrate metabolic process"/>
    <property type="evidence" value="ECO:0007669"/>
    <property type="project" value="InterPro"/>
</dbReference>
<gene>
    <name evidence="11" type="ORF">IAB68_06335</name>
</gene>
<comment type="cofactor">
    <cofactor evidence="1">
        <name>Mg(2+)</name>
        <dbReference type="ChEBI" id="CHEBI:18420"/>
    </cofactor>
</comment>
<keyword evidence="6" id="KW-0413">Isomerase</keyword>
<dbReference type="InterPro" id="IPR005843">
    <property type="entry name" value="A-D-PHexomutase_C"/>
</dbReference>
<feature type="domain" description="Alpha-D-phosphohexomutase alpha/beta/alpha" evidence="10">
    <location>
        <begin position="252"/>
        <end position="360"/>
    </location>
</feature>
<dbReference type="Gene3D" id="3.40.120.10">
    <property type="entry name" value="Alpha-D-Glucose-1,6-Bisphosphate, subunit A, domain 3"/>
    <property type="match status" value="3"/>
</dbReference>
<dbReference type="GO" id="GO:0016868">
    <property type="term" value="F:intramolecular phosphotransferase activity"/>
    <property type="evidence" value="ECO:0007669"/>
    <property type="project" value="InterPro"/>
</dbReference>
<dbReference type="Pfam" id="PF02878">
    <property type="entry name" value="PGM_PMM_I"/>
    <property type="match status" value="1"/>
</dbReference>
<keyword evidence="4" id="KW-0479">Metal-binding</keyword>
<feature type="domain" description="Alpha-D-phosphohexomutase alpha/beta/alpha" evidence="8">
    <location>
        <begin position="6"/>
        <end position="124"/>
    </location>
</feature>
<dbReference type="CDD" id="cd03089">
    <property type="entry name" value="PMM_PGM"/>
    <property type="match status" value="1"/>
</dbReference>
<feature type="domain" description="Alpha-D-phosphohexomutase alpha/beta/alpha" evidence="9">
    <location>
        <begin position="154"/>
        <end position="246"/>
    </location>
</feature>
<protein>
    <submittedName>
        <fullName evidence="11">Phosphomannomutase/phosphoglucomutase</fullName>
    </submittedName>
</protein>
<dbReference type="InterPro" id="IPR036900">
    <property type="entry name" value="A-D-PHexomutase_C_sf"/>
</dbReference>
<evidence type="ECO:0000313" key="12">
    <source>
        <dbReference type="Proteomes" id="UP000824074"/>
    </source>
</evidence>
<reference evidence="11" key="2">
    <citation type="journal article" date="2021" name="PeerJ">
        <title>Extensive microbial diversity within the chicken gut microbiome revealed by metagenomics and culture.</title>
        <authorList>
            <person name="Gilroy R."/>
            <person name="Ravi A."/>
            <person name="Getino M."/>
            <person name="Pursley I."/>
            <person name="Horton D.L."/>
            <person name="Alikhan N.F."/>
            <person name="Baker D."/>
            <person name="Gharbi K."/>
            <person name="Hall N."/>
            <person name="Watson M."/>
            <person name="Adriaenssens E.M."/>
            <person name="Foster-Nyarko E."/>
            <person name="Jarju S."/>
            <person name="Secka A."/>
            <person name="Antonio M."/>
            <person name="Oren A."/>
            <person name="Chaudhuri R.R."/>
            <person name="La Ragione R."/>
            <person name="Hildebrand F."/>
            <person name="Pallen M.J."/>
        </authorList>
    </citation>
    <scope>NUCLEOTIDE SEQUENCE</scope>
    <source>
        <strain evidence="11">CHK193-30670</strain>
    </source>
</reference>
<evidence type="ECO:0000259" key="9">
    <source>
        <dbReference type="Pfam" id="PF02879"/>
    </source>
</evidence>
<dbReference type="InterPro" id="IPR005845">
    <property type="entry name" value="A-D-PHexomutase_a/b/a-II"/>
</dbReference>
<dbReference type="Gene3D" id="3.30.310.50">
    <property type="entry name" value="Alpha-D-phosphohexomutase, C-terminal domain"/>
    <property type="match status" value="1"/>
</dbReference>
<dbReference type="PANTHER" id="PTHR43771">
    <property type="entry name" value="PHOSPHOMANNOMUTASE"/>
    <property type="match status" value="1"/>
</dbReference>
<evidence type="ECO:0000256" key="4">
    <source>
        <dbReference type="ARBA" id="ARBA00022723"/>
    </source>
</evidence>
<evidence type="ECO:0000259" key="8">
    <source>
        <dbReference type="Pfam" id="PF02878"/>
    </source>
</evidence>
<evidence type="ECO:0000259" key="7">
    <source>
        <dbReference type="Pfam" id="PF00408"/>
    </source>
</evidence>
<dbReference type="Proteomes" id="UP000824074">
    <property type="component" value="Unassembled WGS sequence"/>
</dbReference>
<dbReference type="PANTHER" id="PTHR43771:SF2">
    <property type="entry name" value="PHOSPHOMANNOMUTASE_PHOSPHOGLUCOMUTASE"/>
    <property type="match status" value="1"/>
</dbReference>
<dbReference type="AlphaFoldDB" id="A0A9D1IRP9"/>
<evidence type="ECO:0000256" key="2">
    <source>
        <dbReference type="ARBA" id="ARBA00010231"/>
    </source>
</evidence>
<comment type="caution">
    <text evidence="11">The sequence shown here is derived from an EMBL/GenBank/DDBJ whole genome shotgun (WGS) entry which is preliminary data.</text>
</comment>
<dbReference type="InterPro" id="IPR016055">
    <property type="entry name" value="A-D-PHexomutase_a/b/a-I/II/III"/>
</dbReference>
<dbReference type="Pfam" id="PF00408">
    <property type="entry name" value="PGM_PMM_IV"/>
    <property type="match status" value="1"/>
</dbReference>
<dbReference type="Pfam" id="PF02879">
    <property type="entry name" value="PGM_PMM_II"/>
    <property type="match status" value="1"/>
</dbReference>
<dbReference type="InterPro" id="IPR005846">
    <property type="entry name" value="A-D-PHexomutase_a/b/a-III"/>
</dbReference>
<dbReference type="InterPro" id="IPR005841">
    <property type="entry name" value="Alpha-D-phosphohexomutase_SF"/>
</dbReference>
<keyword evidence="3" id="KW-0597">Phosphoprotein</keyword>
<dbReference type="SUPFAM" id="SSF55957">
    <property type="entry name" value="Phosphoglucomutase, C-terminal domain"/>
    <property type="match status" value="1"/>
</dbReference>
<keyword evidence="5" id="KW-0460">Magnesium</keyword>
<name>A0A9D1IRP9_9FIRM</name>
<accession>A0A9D1IRP9</accession>
<reference evidence="11" key="1">
    <citation type="submission" date="2020-10" db="EMBL/GenBank/DDBJ databases">
        <authorList>
            <person name="Gilroy R."/>
        </authorList>
    </citation>
    <scope>NUCLEOTIDE SEQUENCE</scope>
    <source>
        <strain evidence="11">CHK193-30670</strain>
    </source>
</reference>
<dbReference type="EMBL" id="DVMT01000064">
    <property type="protein sequence ID" value="HIU40894.1"/>
    <property type="molecule type" value="Genomic_DNA"/>
</dbReference>
<dbReference type="InterPro" id="IPR005844">
    <property type="entry name" value="A-D-PHexomutase_a/b/a-I"/>
</dbReference>
<evidence type="ECO:0000259" key="10">
    <source>
        <dbReference type="Pfam" id="PF02880"/>
    </source>
</evidence>
<dbReference type="GO" id="GO:0046872">
    <property type="term" value="F:metal ion binding"/>
    <property type="evidence" value="ECO:0007669"/>
    <property type="project" value="UniProtKB-KW"/>
</dbReference>
<dbReference type="SUPFAM" id="SSF53738">
    <property type="entry name" value="Phosphoglucomutase, first 3 domains"/>
    <property type="match status" value="3"/>
</dbReference>
<evidence type="ECO:0000256" key="1">
    <source>
        <dbReference type="ARBA" id="ARBA00001946"/>
    </source>
</evidence>
<evidence type="ECO:0000313" key="11">
    <source>
        <dbReference type="EMBL" id="HIU40894.1"/>
    </source>
</evidence>
<sequence length="447" mass="50289">MEIKKEVFRSYDIRGIYEKEITNDLAYVVGRAFASICDGYVIVGHDARVSSNALNTNLIKGLIESGANVIDIGLVTTPMLYYARVLFNKKYAIMITASHCAKEYNGFKLCDNEGSMYGDKIQNFLKLILSNNFNEGNGNVKSYDITYDYKKLMDDKIKLGSKKLKVVVDCGNGTTCFYNPEIIKNWGVELIPLYCEPDPSFPNHIPDPAVDDNMVSLEEKVKEEGADVGIAFDGDGDRIGIVDEAGDLVRADMLMIIIWKSIYKTCKNKTASFDVKCSEALKETLEKLGLNTSYNKTGHSYLKKAVKENNYDFAGEFSGHLCFNDEFFGYDDALYAAGRLLRILSNTENKVSDYLKDVPKYVTSEEKYIEVGEENKDKIVNKVLNYAKEKGYDVITIDGVRIEYDGGFALVRKSNTSPCITVRFEGKTLDEMQAHKNEIMSLINEEL</sequence>
<dbReference type="PRINTS" id="PR00509">
    <property type="entry name" value="PGMPMM"/>
</dbReference>
<evidence type="ECO:0000256" key="5">
    <source>
        <dbReference type="ARBA" id="ARBA00022842"/>
    </source>
</evidence>
<evidence type="ECO:0000256" key="3">
    <source>
        <dbReference type="ARBA" id="ARBA00022553"/>
    </source>
</evidence>
<evidence type="ECO:0000256" key="6">
    <source>
        <dbReference type="ARBA" id="ARBA00023235"/>
    </source>
</evidence>
<organism evidence="11 12">
    <name type="scientific">Candidatus Aphodocola excrementigallinarum</name>
    <dbReference type="NCBI Taxonomy" id="2840670"/>
    <lineage>
        <taxon>Bacteria</taxon>
        <taxon>Bacillati</taxon>
        <taxon>Bacillota</taxon>
        <taxon>Bacilli</taxon>
        <taxon>Candidatus Aphodocola</taxon>
    </lineage>
</organism>
<feature type="domain" description="Alpha-D-phosphohexomutase C-terminal" evidence="7">
    <location>
        <begin position="375"/>
        <end position="440"/>
    </location>
</feature>
<comment type="similarity">
    <text evidence="2">Belongs to the phosphohexose mutase family.</text>
</comment>
<proteinExistence type="inferred from homology"/>